<dbReference type="Pfam" id="PF13936">
    <property type="entry name" value="HTH_38"/>
    <property type="match status" value="1"/>
</dbReference>
<dbReference type="Proteomes" id="UP000198817">
    <property type="component" value="Unassembled WGS sequence"/>
</dbReference>
<dbReference type="RefSeq" id="WP_090472317.1">
    <property type="nucleotide sequence ID" value="NZ_FOWF01000055.1"/>
</dbReference>
<dbReference type="GO" id="GO:0006355">
    <property type="term" value="P:regulation of DNA-templated transcription"/>
    <property type="evidence" value="ECO:0007669"/>
    <property type="project" value="InterPro"/>
</dbReference>
<dbReference type="Gene3D" id="1.10.10.60">
    <property type="entry name" value="Homeodomain-like"/>
    <property type="match status" value="1"/>
</dbReference>
<feature type="domain" description="Transposase IS30-like HTH" evidence="1">
    <location>
        <begin position="3"/>
        <end position="40"/>
    </location>
</feature>
<proteinExistence type="predicted"/>
<evidence type="ECO:0000313" key="3">
    <source>
        <dbReference type="Proteomes" id="UP000198817"/>
    </source>
</evidence>
<evidence type="ECO:0000313" key="2">
    <source>
        <dbReference type="EMBL" id="SFU73728.1"/>
    </source>
</evidence>
<dbReference type="InterPro" id="IPR025246">
    <property type="entry name" value="IS30-like_HTH"/>
</dbReference>
<dbReference type="GO" id="GO:0003677">
    <property type="term" value="F:DNA binding"/>
    <property type="evidence" value="ECO:0007669"/>
    <property type="project" value="InterPro"/>
</dbReference>
<evidence type="ECO:0000259" key="1">
    <source>
        <dbReference type="Pfam" id="PF13936"/>
    </source>
</evidence>
<sequence length="137" mass="15702">MDDKQRSRIAVMRSNGYGYRAIAGKLGISPNTVKSYCRRNGLGGVAQPRRKAIQFTGEITPCRNCGMEIHQVAKRKKKIFCCDKCRNEWWNNHLDLIDRRTFHTQICPTCGRGFEVYGSAPRKYCSHPCYVRDRVGA</sequence>
<dbReference type="InterPro" id="IPR016032">
    <property type="entry name" value="Sig_transdc_resp-reg_C-effctor"/>
</dbReference>
<name>A0A1I7ILE2_9FIRM</name>
<accession>A0A1I7ILE2</accession>
<keyword evidence="3" id="KW-1185">Reference proteome</keyword>
<reference evidence="2 3" key="1">
    <citation type="submission" date="2016-10" db="EMBL/GenBank/DDBJ databases">
        <authorList>
            <person name="de Groot N.N."/>
        </authorList>
    </citation>
    <scope>NUCLEOTIDE SEQUENCE [LARGE SCALE GENOMIC DNA]</scope>
    <source>
        <strain evidence="2 3">KHGC13</strain>
    </source>
</reference>
<dbReference type="AlphaFoldDB" id="A0A1I7ILE2"/>
<dbReference type="STRING" id="155865.SAMN05216515_1551"/>
<dbReference type="OrthoDB" id="9792035at2"/>
<organism evidence="2 3">
    <name type="scientific">Eubacterium pyruvativorans</name>
    <dbReference type="NCBI Taxonomy" id="155865"/>
    <lineage>
        <taxon>Bacteria</taxon>
        <taxon>Bacillati</taxon>
        <taxon>Bacillota</taxon>
        <taxon>Clostridia</taxon>
        <taxon>Eubacteriales</taxon>
        <taxon>Eubacteriaceae</taxon>
        <taxon>Eubacterium</taxon>
    </lineage>
</organism>
<dbReference type="SUPFAM" id="SSF46894">
    <property type="entry name" value="C-terminal effector domain of the bipartite response regulators"/>
    <property type="match status" value="1"/>
</dbReference>
<dbReference type="EMBL" id="FPBT01000053">
    <property type="protein sequence ID" value="SFU73728.1"/>
    <property type="molecule type" value="Genomic_DNA"/>
</dbReference>
<gene>
    <name evidence="2" type="ORF">SAMN05216508_1531</name>
</gene>
<protein>
    <submittedName>
        <fullName evidence="2">Helix-turn-helix domain-containing protein</fullName>
    </submittedName>
</protein>